<keyword evidence="7" id="KW-0443">Lipid metabolism</keyword>
<proteinExistence type="inferred from homology"/>
<dbReference type="InterPro" id="IPR007867">
    <property type="entry name" value="GMC_OxRtase_C"/>
</dbReference>
<dbReference type="PANTHER" id="PTHR47470">
    <property type="entry name" value="CHOLESTEROL OXIDASE"/>
    <property type="match status" value="1"/>
</dbReference>
<sequence length="1157" mass="125632">MVRIATPISEIKERYDVVVIGSGYGGGIAASRLARAGRTVCLLERGREIIPGEYPNTLAEATEALQVHHPDHPDGHIGSRTGLYDLHVNAQQNVIVGCGLGGTSLINANVALEPEPGVFEDPRWPRHVREHADTLLKEGFARAREMLKPTPYPDTADTLPKLQANQKSASQMQAPHTFYRPPINVTFDDLPDHRNHVGVEQLPCNGCGDCVSGCNNKAKNTTLMNYLPDACNHGAEIFCQASVRYLERDTNGDGDGWIVHYQYVDTGRETFDAPTLFVKADIVVLSAGTLGSTEILLRSRGQGLPLSDALGKHMSGNGDILGFGYNNDDKINGIGFGAHSGKGIGPVGPCITSIIDMRDEADWTRRMVIEEGSIPGAIGGAIVPAMAAASAEIGQPTETGMVAKMVHAAREVESAVRGPYHGAVNRLQTYLIMSHDNGAGQMVLDAYGRLRVDWPGVGEQPNFKIGNERLYEATRVLGGTYVPNPIWTDLFKHSLITVHPLGGCVMGENAAQGVVNHKGQVFSGVSGGDVHSGLYVTDGSVIPTSLAVNPLLTISAVSERTVALLAQDRGWHIDYTLPSAPSKPARPIKPGIEFTETMRGFFSRAHRQTQGTDPAVYEAASQAGKDAGSTMGFTVTVRSDDLDALITNPRHPATIIGTLNAPALSPHPLTVSHGVFNLFEDYPEQVGVRHMNYNMRLTAEDGQDYFFSAFKSVPSDHSVLRVWADTSTLYVTVYLGTDNTGPVVGSGVLHIEPADFARQMTTMKVLNAASEAKRLEDLARFGKYFAGVLSESYGGVLAGNVYFNPDAPPRKKRPLNVGAPEVLFFQTEDSVTLRLTRFQGGGKGPVMLVHGLGVGSNIFSTDTIATNLLEFLYQHGYDVWLLDFRVSILLEASRQQCDGDQIARYDFPAAIDQIRRATGAKDVQCVVHCYGATTFFMSLLAGLQGVRSVVCSQIATEIVVPPATAIKTGLHLPSVLDKLGVASLTAYTQAHANWFESLYNTALKGYALAEAQGYCNNPVCHRITFMYASLYRHDTLNETLHDNLHELFGVANMRTMEHLARMCRTGHLVGFGGEDLYMPYLDRLKLPILFISGEQNACYLPESTRRTYQQLVDRFGSERYSRVVVPGYGHIDCMFGKNAAVDVYPSIVAHLDQTASA</sequence>
<dbReference type="PRINTS" id="PR00411">
    <property type="entry name" value="PNDRDTASEI"/>
</dbReference>
<organism evidence="19">
    <name type="scientific">Ralstonia solanacearum</name>
    <name type="common">Pseudomonas solanacearum</name>
    <dbReference type="NCBI Taxonomy" id="305"/>
    <lineage>
        <taxon>Bacteria</taxon>
        <taxon>Pseudomonadati</taxon>
        <taxon>Pseudomonadota</taxon>
        <taxon>Betaproteobacteria</taxon>
        <taxon>Burkholderiales</taxon>
        <taxon>Burkholderiaceae</taxon>
        <taxon>Ralstonia</taxon>
        <taxon>Ralstonia solanacearum species complex</taxon>
    </lineage>
</organism>
<dbReference type="GeneID" id="61364294"/>
<dbReference type="EC" id="1.1.3.6" evidence="13"/>
<dbReference type="InterPro" id="IPR036188">
    <property type="entry name" value="FAD/NAD-bd_sf"/>
</dbReference>
<dbReference type="GO" id="GO:0008203">
    <property type="term" value="P:cholesterol metabolic process"/>
    <property type="evidence" value="ECO:0007669"/>
    <property type="project" value="UniProtKB-KW"/>
</dbReference>
<evidence type="ECO:0000256" key="9">
    <source>
        <dbReference type="ARBA" id="ARBA00023221"/>
    </source>
</evidence>
<evidence type="ECO:0000256" key="1">
    <source>
        <dbReference type="ARBA" id="ARBA00001974"/>
    </source>
</evidence>
<dbReference type="EMBL" id="CP026093">
    <property type="protein sequence ID" value="AYB58121.1"/>
    <property type="molecule type" value="Genomic_DNA"/>
</dbReference>
<dbReference type="PANTHER" id="PTHR47470:SF1">
    <property type="entry name" value="FAD-DEPENDENT OXIDOREDUCTASE 2 FAD BINDING DOMAIN-CONTAINING PROTEIN"/>
    <property type="match status" value="1"/>
</dbReference>
<dbReference type="GO" id="GO:0016995">
    <property type="term" value="F:cholesterol oxidase activity"/>
    <property type="evidence" value="ECO:0007669"/>
    <property type="project" value="UniProtKB-EC"/>
</dbReference>
<dbReference type="Pfam" id="PF05199">
    <property type="entry name" value="GMC_oxred_C"/>
    <property type="match status" value="1"/>
</dbReference>
<keyword evidence="10" id="KW-0413">Isomerase</keyword>
<dbReference type="Gene3D" id="3.50.50.60">
    <property type="entry name" value="FAD/NAD(P)-binding domain"/>
    <property type="match status" value="3"/>
</dbReference>
<dbReference type="GO" id="GO:0004769">
    <property type="term" value="F:steroid Delta-isomerase activity"/>
    <property type="evidence" value="ECO:0007669"/>
    <property type="project" value="UniProtKB-EC"/>
</dbReference>
<keyword evidence="8" id="KW-1207">Sterol metabolism</keyword>
<evidence type="ECO:0000256" key="11">
    <source>
        <dbReference type="ARBA" id="ARBA00038856"/>
    </source>
</evidence>
<comment type="pathway">
    <text evidence="12">Steroid metabolism; cholesterol degradation.</text>
</comment>
<accession>A0A5H2PQU7</accession>
<evidence type="ECO:0000256" key="5">
    <source>
        <dbReference type="ARBA" id="ARBA00022827"/>
    </source>
</evidence>
<dbReference type="AlphaFoldDB" id="A0A5H2PQU7"/>
<keyword evidence="6" id="KW-0560">Oxidoreductase</keyword>
<dbReference type="InterPro" id="IPR029058">
    <property type="entry name" value="AB_hydrolase_fold"/>
</dbReference>
<evidence type="ECO:0000256" key="14">
    <source>
        <dbReference type="ARBA" id="ARBA00049744"/>
    </source>
</evidence>
<name>A0A5H2PQU7_RALSL</name>
<dbReference type="SUPFAM" id="SSF51905">
    <property type="entry name" value="FAD/NAD(P)-binding domain"/>
    <property type="match status" value="1"/>
</dbReference>
<dbReference type="RefSeq" id="WP_014618866.1">
    <property type="nucleotide sequence ID" value="NZ_CDLS01000001.1"/>
</dbReference>
<evidence type="ECO:0000256" key="13">
    <source>
        <dbReference type="ARBA" id="ARBA00049723"/>
    </source>
</evidence>
<dbReference type="Gene3D" id="3.40.50.1820">
    <property type="entry name" value="alpha/beta hydrolase"/>
    <property type="match status" value="1"/>
</dbReference>
<evidence type="ECO:0000256" key="2">
    <source>
        <dbReference type="ARBA" id="ARBA00010790"/>
    </source>
</evidence>
<keyword evidence="5" id="KW-0274">FAD</keyword>
<keyword evidence="19" id="KW-0614">Plasmid</keyword>
<evidence type="ECO:0000256" key="15">
    <source>
        <dbReference type="ARBA" id="ARBA00049778"/>
    </source>
</evidence>
<dbReference type="InterPro" id="IPR000073">
    <property type="entry name" value="AB_hydrolase_1"/>
</dbReference>
<dbReference type="InterPro" id="IPR052542">
    <property type="entry name" value="Cholesterol_Oxidase"/>
</dbReference>
<dbReference type="Pfam" id="PF00561">
    <property type="entry name" value="Abhydrolase_1"/>
    <property type="match status" value="1"/>
</dbReference>
<evidence type="ECO:0000259" key="17">
    <source>
        <dbReference type="Pfam" id="PF00732"/>
    </source>
</evidence>
<feature type="domain" description="Glucose-methanol-choline oxidoreductase N-terminal" evidence="17">
    <location>
        <begin position="88"/>
        <end position="299"/>
    </location>
</feature>
<comment type="cofactor">
    <cofactor evidence="1">
        <name>FAD</name>
        <dbReference type="ChEBI" id="CHEBI:57692"/>
    </cofactor>
</comment>
<protein>
    <recommendedName>
        <fullName evidence="14">Cholesterol oxidase</fullName>
        <ecNumber evidence="13">1.1.3.6</ecNumber>
        <ecNumber evidence="11">5.3.3.1</ecNumber>
    </recommendedName>
    <alternativeName>
        <fullName evidence="15">Cholesterol isomerase</fullName>
    </alternativeName>
</protein>
<evidence type="ECO:0000313" key="19">
    <source>
        <dbReference type="EMBL" id="AYB58121.1"/>
    </source>
</evidence>
<geneLocation type="plasmid" evidence="19">
    <name>unnamed</name>
</geneLocation>
<gene>
    <name evidence="19" type="ORF">C2L97_19145</name>
</gene>
<dbReference type="EC" id="5.3.3.1" evidence="11"/>
<evidence type="ECO:0000259" key="16">
    <source>
        <dbReference type="Pfam" id="PF00561"/>
    </source>
</evidence>
<dbReference type="SUPFAM" id="SSF53474">
    <property type="entry name" value="alpha/beta-Hydrolases"/>
    <property type="match status" value="1"/>
</dbReference>
<evidence type="ECO:0000256" key="3">
    <source>
        <dbReference type="ARBA" id="ARBA00022548"/>
    </source>
</evidence>
<comment type="similarity">
    <text evidence="2">Belongs to the GMC oxidoreductase family.</text>
</comment>
<reference evidence="19" key="1">
    <citation type="submission" date="2018-01" db="EMBL/GenBank/DDBJ databases">
        <title>Complete Genome Sequence of three strains from Ralstonia solanacearum ecotype Moko sequevar IIA-53 from Brazil.</title>
        <authorList>
            <person name="Silva J.R."/>
            <person name="Albuquerque G.M.R."/>
            <person name="Pais A.K.L."/>
            <person name="Silva A.M.F."/>
            <person name="Boiteux M.E.N.F."/>
            <person name="Souza E.B."/>
            <person name="Mariano R.L.R."/>
        </authorList>
    </citation>
    <scope>NUCLEOTIDE SEQUENCE [LARGE SCALE GENOMIC DNA]</scope>
    <source>
        <strain evidence="19">SFC</strain>
        <plasmid evidence="19">unnamed</plasmid>
    </source>
</reference>
<evidence type="ECO:0000256" key="7">
    <source>
        <dbReference type="ARBA" id="ARBA00023098"/>
    </source>
</evidence>
<evidence type="ECO:0000256" key="6">
    <source>
        <dbReference type="ARBA" id="ARBA00023002"/>
    </source>
</evidence>
<feature type="domain" description="AB hydrolase-1" evidence="16">
    <location>
        <begin position="845"/>
        <end position="954"/>
    </location>
</feature>
<keyword evidence="4" id="KW-0285">Flavoprotein</keyword>
<keyword evidence="3" id="KW-0153">Cholesterol metabolism</keyword>
<evidence type="ECO:0000256" key="10">
    <source>
        <dbReference type="ARBA" id="ARBA00023235"/>
    </source>
</evidence>
<evidence type="ECO:0000256" key="8">
    <source>
        <dbReference type="ARBA" id="ARBA00023166"/>
    </source>
</evidence>
<evidence type="ECO:0000256" key="4">
    <source>
        <dbReference type="ARBA" id="ARBA00022630"/>
    </source>
</evidence>
<feature type="domain" description="Glucose-methanol-choline oxidoreductase C-terminal" evidence="18">
    <location>
        <begin position="493"/>
        <end position="557"/>
    </location>
</feature>
<dbReference type="GO" id="GO:0050660">
    <property type="term" value="F:flavin adenine dinucleotide binding"/>
    <property type="evidence" value="ECO:0007669"/>
    <property type="project" value="InterPro"/>
</dbReference>
<dbReference type="InterPro" id="IPR000172">
    <property type="entry name" value="GMC_OxRdtase_N"/>
</dbReference>
<keyword evidence="9" id="KW-0753">Steroid metabolism</keyword>
<evidence type="ECO:0000259" key="18">
    <source>
        <dbReference type="Pfam" id="PF05199"/>
    </source>
</evidence>
<dbReference type="Pfam" id="PF00732">
    <property type="entry name" value="GMC_oxred_N"/>
    <property type="match status" value="1"/>
</dbReference>
<evidence type="ECO:0000256" key="12">
    <source>
        <dbReference type="ARBA" id="ARBA00049645"/>
    </source>
</evidence>